<dbReference type="FunFam" id="3.40.80.10:FF:000003">
    <property type="entry name" value="N-acetylmuramoyl-L-alanine amidase"/>
    <property type="match status" value="1"/>
</dbReference>
<dbReference type="PROSITE" id="PS51257">
    <property type="entry name" value="PROKAR_LIPOPROTEIN"/>
    <property type="match status" value="1"/>
</dbReference>
<dbReference type="Proteomes" id="UP000470302">
    <property type="component" value="Unassembled WGS sequence"/>
</dbReference>
<dbReference type="InterPro" id="IPR051206">
    <property type="entry name" value="NAMLAA_amidase_2"/>
</dbReference>
<reference evidence="8 9" key="1">
    <citation type="submission" date="2020-01" db="EMBL/GenBank/DDBJ databases">
        <title>Novel species isolated from a subtropical stream in China.</title>
        <authorList>
            <person name="Lu H."/>
        </authorList>
    </citation>
    <scope>NUCLEOTIDE SEQUENCE [LARGE SCALE GENOMIC DNA]</scope>
    <source>
        <strain evidence="8 9">FT82W</strain>
    </source>
</reference>
<dbReference type="SUPFAM" id="SSF55846">
    <property type="entry name" value="N-acetylmuramoyl-L-alanine amidase-like"/>
    <property type="match status" value="1"/>
</dbReference>
<dbReference type="InterPro" id="IPR036365">
    <property type="entry name" value="PGBD-like_sf"/>
</dbReference>
<sequence>MKLLPLAALSTAVALLAGCATVPPPGPRLDTTLTARSQSDRIKYIILHYTVSDLPRSIKILTQQEVSAHYLLTDTDQPFFYTLVDESRQANHAGLSSWKIYNQLNSASIGIEIVNPGFVDTPQGRVYAPFKQAQIDQLILLLKQIVARHDIKPENILGHSDIAPQRKQDPGPLFPWKQLADAGLVAWPEPSRVAARLQLFQQQLPDVAWFQRKLAQHGYAVPQTGELDQATRNVMVVFQSKYRQSLYDGEPDAETAAILDVLTSPLPMQMAVPPTVMPPPQPAPGTVPTE</sequence>
<feature type="signal peptide" evidence="6">
    <location>
        <begin position="1"/>
        <end position="17"/>
    </location>
</feature>
<dbReference type="RefSeq" id="WP_161095301.1">
    <property type="nucleotide sequence ID" value="NZ_WWCW01000003.1"/>
</dbReference>
<feature type="chain" id="PRO_5032471901" description="N-acetylmuramoyl-L-alanine amidase" evidence="6">
    <location>
        <begin position="18"/>
        <end position="290"/>
    </location>
</feature>
<name>A0A845FZB7_9BURK</name>
<evidence type="ECO:0000256" key="2">
    <source>
        <dbReference type="ARBA" id="ARBA00007553"/>
    </source>
</evidence>
<evidence type="ECO:0000256" key="4">
    <source>
        <dbReference type="ARBA" id="ARBA00022801"/>
    </source>
</evidence>
<keyword evidence="5" id="KW-0961">Cell wall biogenesis/degradation</keyword>
<comment type="catalytic activity">
    <reaction evidence="1">
        <text>Hydrolyzes the link between N-acetylmuramoyl residues and L-amino acid residues in certain cell-wall glycopeptides.</text>
        <dbReference type="EC" id="3.5.1.28"/>
    </reaction>
</comment>
<evidence type="ECO:0000259" key="7">
    <source>
        <dbReference type="SMART" id="SM00644"/>
    </source>
</evidence>
<dbReference type="InterPro" id="IPR002502">
    <property type="entry name" value="Amidase_domain"/>
</dbReference>
<dbReference type="EC" id="3.5.1.28" evidence="3"/>
<dbReference type="PANTHER" id="PTHR30417">
    <property type="entry name" value="N-ACETYLMURAMOYL-L-ALANINE AMIDASE AMID"/>
    <property type="match status" value="1"/>
</dbReference>
<evidence type="ECO:0000256" key="5">
    <source>
        <dbReference type="ARBA" id="ARBA00023316"/>
    </source>
</evidence>
<keyword evidence="6" id="KW-0732">Signal</keyword>
<organism evidence="8 9">
    <name type="scientific">Duganella vulcania</name>
    <dbReference type="NCBI Taxonomy" id="2692166"/>
    <lineage>
        <taxon>Bacteria</taxon>
        <taxon>Pseudomonadati</taxon>
        <taxon>Pseudomonadota</taxon>
        <taxon>Betaproteobacteria</taxon>
        <taxon>Burkholderiales</taxon>
        <taxon>Oxalobacteraceae</taxon>
        <taxon>Telluria group</taxon>
        <taxon>Duganella</taxon>
    </lineage>
</organism>
<evidence type="ECO:0000256" key="6">
    <source>
        <dbReference type="SAM" id="SignalP"/>
    </source>
</evidence>
<dbReference type="AlphaFoldDB" id="A0A845FZB7"/>
<keyword evidence="4" id="KW-0378">Hydrolase</keyword>
<protein>
    <recommendedName>
        <fullName evidence="3">N-acetylmuramoyl-L-alanine amidase</fullName>
        <ecNumber evidence="3">3.5.1.28</ecNumber>
    </recommendedName>
</protein>
<dbReference type="GO" id="GO:0019867">
    <property type="term" value="C:outer membrane"/>
    <property type="evidence" value="ECO:0007669"/>
    <property type="project" value="TreeGrafter"/>
</dbReference>
<accession>A0A845FZB7</accession>
<comment type="caution">
    <text evidence="8">The sequence shown here is derived from an EMBL/GenBank/DDBJ whole genome shotgun (WGS) entry which is preliminary data.</text>
</comment>
<dbReference type="GO" id="GO:0071555">
    <property type="term" value="P:cell wall organization"/>
    <property type="evidence" value="ECO:0007669"/>
    <property type="project" value="UniProtKB-KW"/>
</dbReference>
<dbReference type="InterPro" id="IPR036505">
    <property type="entry name" value="Amidase/PGRP_sf"/>
</dbReference>
<dbReference type="GO" id="GO:0009253">
    <property type="term" value="P:peptidoglycan catabolic process"/>
    <property type="evidence" value="ECO:0007669"/>
    <property type="project" value="InterPro"/>
</dbReference>
<dbReference type="Pfam" id="PF01510">
    <property type="entry name" value="Amidase_2"/>
    <property type="match status" value="1"/>
</dbReference>
<dbReference type="CDD" id="cd06583">
    <property type="entry name" value="PGRP"/>
    <property type="match status" value="1"/>
</dbReference>
<dbReference type="SUPFAM" id="SSF47090">
    <property type="entry name" value="PGBD-like"/>
    <property type="match status" value="1"/>
</dbReference>
<dbReference type="Gene3D" id="3.40.80.10">
    <property type="entry name" value="Peptidoglycan recognition protein-like"/>
    <property type="match status" value="1"/>
</dbReference>
<dbReference type="PANTHER" id="PTHR30417:SF1">
    <property type="entry name" value="N-ACETYLMURAMOYL-L-ALANINE AMIDASE AMID"/>
    <property type="match status" value="1"/>
</dbReference>
<dbReference type="InterPro" id="IPR002477">
    <property type="entry name" value="Peptidoglycan-bd-like"/>
</dbReference>
<dbReference type="Gene3D" id="1.10.101.10">
    <property type="entry name" value="PGBD-like superfamily/PGBD"/>
    <property type="match status" value="1"/>
</dbReference>
<proteinExistence type="inferred from homology"/>
<comment type="similarity">
    <text evidence="2">Belongs to the N-acetylmuramoyl-L-alanine amidase 2 family.</text>
</comment>
<dbReference type="GO" id="GO:0008745">
    <property type="term" value="F:N-acetylmuramoyl-L-alanine amidase activity"/>
    <property type="evidence" value="ECO:0007669"/>
    <property type="project" value="UniProtKB-EC"/>
</dbReference>
<evidence type="ECO:0000256" key="3">
    <source>
        <dbReference type="ARBA" id="ARBA00011901"/>
    </source>
</evidence>
<evidence type="ECO:0000313" key="8">
    <source>
        <dbReference type="EMBL" id="MYM85908.1"/>
    </source>
</evidence>
<evidence type="ECO:0000313" key="9">
    <source>
        <dbReference type="Proteomes" id="UP000470302"/>
    </source>
</evidence>
<dbReference type="GO" id="GO:0009254">
    <property type="term" value="P:peptidoglycan turnover"/>
    <property type="evidence" value="ECO:0007669"/>
    <property type="project" value="TreeGrafter"/>
</dbReference>
<dbReference type="EMBL" id="WWCW01000003">
    <property type="protein sequence ID" value="MYM85908.1"/>
    <property type="molecule type" value="Genomic_DNA"/>
</dbReference>
<dbReference type="Pfam" id="PF01471">
    <property type="entry name" value="PG_binding_1"/>
    <property type="match status" value="1"/>
</dbReference>
<dbReference type="InterPro" id="IPR036366">
    <property type="entry name" value="PGBDSf"/>
</dbReference>
<feature type="domain" description="N-acetylmuramoyl-L-alanine amidase" evidence="7">
    <location>
        <begin position="30"/>
        <end position="171"/>
    </location>
</feature>
<dbReference type="SMART" id="SM00644">
    <property type="entry name" value="Ami_2"/>
    <property type="match status" value="1"/>
</dbReference>
<gene>
    <name evidence="8" type="ORF">GTP91_01805</name>
</gene>
<evidence type="ECO:0000256" key="1">
    <source>
        <dbReference type="ARBA" id="ARBA00001561"/>
    </source>
</evidence>